<evidence type="ECO:0000313" key="1">
    <source>
        <dbReference type="EMBL" id="MBW3467917.1"/>
    </source>
</evidence>
<evidence type="ECO:0000313" key="2">
    <source>
        <dbReference type="Proteomes" id="UP000727490"/>
    </source>
</evidence>
<dbReference type="EMBL" id="RPHB01000004">
    <property type="protein sequence ID" value="MBW3467917.1"/>
    <property type="molecule type" value="Genomic_DNA"/>
</dbReference>
<dbReference type="Proteomes" id="UP000727490">
    <property type="component" value="Unassembled WGS sequence"/>
</dbReference>
<dbReference type="AlphaFoldDB" id="A0A951IX60"/>
<protein>
    <submittedName>
        <fullName evidence="1">Type II toxin-antitoxin system VapB family antitoxin</fullName>
    </submittedName>
</protein>
<sequence length="63" mass="7301">MRTTLEIPEKLIKEAMELTGAKTKSQLIKEALEEQIGRIKRKRLITHKGTIDLDIDLDSLRNR</sequence>
<dbReference type="InterPro" id="IPR019239">
    <property type="entry name" value="VapB_antitoxin"/>
</dbReference>
<comment type="caution">
    <text evidence="1">The sequence shown here is derived from an EMBL/GenBank/DDBJ whole genome shotgun (WGS) entry which is preliminary data.</text>
</comment>
<dbReference type="Pfam" id="PF09957">
    <property type="entry name" value="VapB_antitoxin"/>
    <property type="match status" value="1"/>
</dbReference>
<proteinExistence type="predicted"/>
<accession>A0A951IX60</accession>
<organism evidence="1 2">
    <name type="scientific">Arthrospiribacter ruber</name>
    <dbReference type="NCBI Taxonomy" id="2487934"/>
    <lineage>
        <taxon>Bacteria</taxon>
        <taxon>Pseudomonadati</taxon>
        <taxon>Bacteroidota</taxon>
        <taxon>Cytophagia</taxon>
        <taxon>Cytophagales</taxon>
        <taxon>Cyclobacteriaceae</taxon>
        <taxon>Arthrospiribacter</taxon>
    </lineage>
</organism>
<gene>
    <name evidence="1" type="ORF">EGN73_08825</name>
</gene>
<name>A0A951IX60_9BACT</name>
<dbReference type="RefSeq" id="WP_009032401.1">
    <property type="nucleotide sequence ID" value="NZ_RPHB01000004.1"/>
</dbReference>
<reference evidence="1 2" key="1">
    <citation type="journal article" date="2020" name="Syst. Appl. Microbiol.">
        <title>Arthrospiribacter ruber gen. nov., sp. nov., a novel bacterium isolated from Arthrospira cultures.</title>
        <authorList>
            <person name="Waleron M."/>
            <person name="Misztak A."/>
            <person name="Waleron M.M."/>
            <person name="Furmaniak M."/>
            <person name="Mrozik A."/>
            <person name="Waleron K."/>
        </authorList>
    </citation>
    <scope>NUCLEOTIDE SEQUENCE [LARGE SCALE GENOMIC DNA]</scope>
    <source>
        <strain evidence="1 2">DPMB0001</strain>
    </source>
</reference>
<keyword evidence="2" id="KW-1185">Reference proteome</keyword>